<evidence type="ECO:0000259" key="3">
    <source>
        <dbReference type="Pfam" id="PF00389"/>
    </source>
</evidence>
<evidence type="ECO:0000313" key="5">
    <source>
        <dbReference type="EMBL" id="SFP95468.1"/>
    </source>
</evidence>
<evidence type="ECO:0000259" key="4">
    <source>
        <dbReference type="Pfam" id="PF02826"/>
    </source>
</evidence>
<accession>A0A1I5UJR3</accession>
<dbReference type="InterPro" id="IPR029753">
    <property type="entry name" value="D-isomer_DH_CS"/>
</dbReference>
<comment type="similarity">
    <text evidence="2">Belongs to the D-isomer specific 2-hydroxyacid dehydrogenase family.</text>
</comment>
<feature type="domain" description="D-isomer specific 2-hydroxyacid dehydrogenase NAD-binding" evidence="4">
    <location>
        <begin position="104"/>
        <end position="280"/>
    </location>
</feature>
<dbReference type="SUPFAM" id="SSF52283">
    <property type="entry name" value="Formate/glycerate dehydrogenase catalytic domain-like"/>
    <property type="match status" value="1"/>
</dbReference>
<evidence type="ECO:0000256" key="2">
    <source>
        <dbReference type="RuleBase" id="RU003719"/>
    </source>
</evidence>
<evidence type="ECO:0000313" key="6">
    <source>
        <dbReference type="Proteomes" id="UP000199356"/>
    </source>
</evidence>
<dbReference type="AlphaFoldDB" id="A0A1I5UJR3"/>
<dbReference type="GO" id="GO:0016616">
    <property type="term" value="F:oxidoreductase activity, acting on the CH-OH group of donors, NAD or NADP as acceptor"/>
    <property type="evidence" value="ECO:0007669"/>
    <property type="project" value="InterPro"/>
</dbReference>
<keyword evidence="6" id="KW-1185">Reference proteome</keyword>
<dbReference type="PROSITE" id="PS00671">
    <property type="entry name" value="D_2_HYDROXYACID_DH_3"/>
    <property type="match status" value="1"/>
</dbReference>
<feature type="domain" description="D-isomer specific 2-hydroxyacid dehydrogenase catalytic" evidence="3">
    <location>
        <begin position="40"/>
        <end position="303"/>
    </location>
</feature>
<evidence type="ECO:0000256" key="1">
    <source>
        <dbReference type="ARBA" id="ARBA00023002"/>
    </source>
</evidence>
<dbReference type="PANTHER" id="PTHR42938">
    <property type="entry name" value="FORMATE DEHYDROGENASE 1"/>
    <property type="match status" value="1"/>
</dbReference>
<sequence length="316" mass="33845">MRSGMRDRPLIHVTEHIHPVAASILERNAQVTYGVDGWSADTEALIVRNRRVSEADIHATPALRVIGKHGAGTDTIDCAAAERAGVTVVATPGENAPSVAQHAIAMAFSLIRNLSGHTTALREGAPLSGQDRIGKEIDELSAGILGMGAIGREVSRILSIFNTSRAAYDPYLPHDRWPTGVRRASSLDEILASSDLLFVHMPLTADTRHLLGESAFRKLPQGAYLVNCSRGGIVDEVALADALASGRMAGAASDVFETEPPPRDHMLFRQPNFIATPHLAASTNLGLERVGRSVVQKVLRALGADADRANRPKEEE</sequence>
<keyword evidence="1 2" id="KW-0560">Oxidoreductase</keyword>
<dbReference type="STRING" id="441119.SAMN04488047_12126"/>
<dbReference type="Pfam" id="PF02826">
    <property type="entry name" value="2-Hacid_dh_C"/>
    <property type="match status" value="1"/>
</dbReference>
<dbReference type="InterPro" id="IPR006139">
    <property type="entry name" value="D-isomer_2_OHA_DH_cat_dom"/>
</dbReference>
<dbReference type="Proteomes" id="UP000199356">
    <property type="component" value="Unassembled WGS sequence"/>
</dbReference>
<gene>
    <name evidence="5" type="ORF">SAMN04488047_12126</name>
</gene>
<dbReference type="OrthoDB" id="9793626at2"/>
<dbReference type="InterPro" id="IPR006140">
    <property type="entry name" value="D-isomer_DH_NAD-bd"/>
</dbReference>
<protein>
    <submittedName>
        <fullName evidence="5">D-3-phosphoglycerate dehydrogenase</fullName>
    </submittedName>
</protein>
<organism evidence="5 6">
    <name type="scientific">Tranquillimonas alkanivorans</name>
    <dbReference type="NCBI Taxonomy" id="441119"/>
    <lineage>
        <taxon>Bacteria</taxon>
        <taxon>Pseudomonadati</taxon>
        <taxon>Pseudomonadota</taxon>
        <taxon>Alphaproteobacteria</taxon>
        <taxon>Rhodobacterales</taxon>
        <taxon>Roseobacteraceae</taxon>
        <taxon>Tranquillimonas</taxon>
    </lineage>
</organism>
<dbReference type="InterPro" id="IPR036291">
    <property type="entry name" value="NAD(P)-bd_dom_sf"/>
</dbReference>
<dbReference type="GO" id="GO:0051287">
    <property type="term" value="F:NAD binding"/>
    <property type="evidence" value="ECO:0007669"/>
    <property type="project" value="InterPro"/>
</dbReference>
<dbReference type="Pfam" id="PF00389">
    <property type="entry name" value="2-Hacid_dh"/>
    <property type="match status" value="1"/>
</dbReference>
<dbReference type="SUPFAM" id="SSF51735">
    <property type="entry name" value="NAD(P)-binding Rossmann-fold domains"/>
    <property type="match status" value="1"/>
</dbReference>
<dbReference type="EMBL" id="FOXA01000021">
    <property type="protein sequence ID" value="SFP95468.1"/>
    <property type="molecule type" value="Genomic_DNA"/>
</dbReference>
<dbReference type="PANTHER" id="PTHR42938:SF9">
    <property type="entry name" value="FORMATE DEHYDROGENASE 1"/>
    <property type="match status" value="1"/>
</dbReference>
<proteinExistence type="inferred from homology"/>
<name>A0A1I5UJR3_9RHOB</name>
<reference evidence="5 6" key="1">
    <citation type="submission" date="2016-10" db="EMBL/GenBank/DDBJ databases">
        <authorList>
            <person name="de Groot N.N."/>
        </authorList>
    </citation>
    <scope>NUCLEOTIDE SEQUENCE [LARGE SCALE GENOMIC DNA]</scope>
    <source>
        <strain evidence="5 6">DSM 19547</strain>
    </source>
</reference>
<dbReference type="Gene3D" id="3.40.50.720">
    <property type="entry name" value="NAD(P)-binding Rossmann-like Domain"/>
    <property type="match status" value="2"/>
</dbReference>